<evidence type="ECO:0000256" key="2">
    <source>
        <dbReference type="ARBA" id="ARBA00022801"/>
    </source>
</evidence>
<comment type="similarity">
    <text evidence="3">Belongs to the Nudix hydrolase family.</text>
</comment>
<proteinExistence type="inferred from homology"/>
<dbReference type="InterPro" id="IPR015797">
    <property type="entry name" value="NUDIX_hydrolase-like_dom_sf"/>
</dbReference>
<comment type="caution">
    <text evidence="5">The sequence shown here is derived from an EMBL/GenBank/DDBJ whole genome shotgun (WGS) entry which is preliminary data.</text>
</comment>
<sequence>MTIEGGFVGAKAALFCGHAVLTLLRDTHPGLPWPGMWDLPGGGREGDESPEDCLLRELDEEFGLRLPPSRLTGRWVLPSLSDASRQAVFFSGVVTRAEVAAIRFGTEGQGWALMPCAEFLAHPKAVPGLQDRLRLALSAQAIPQ</sequence>
<dbReference type="Gene3D" id="3.90.79.10">
    <property type="entry name" value="Nucleoside Triphosphate Pyrophosphohydrolase"/>
    <property type="match status" value="1"/>
</dbReference>
<reference evidence="6" key="1">
    <citation type="submission" date="2020-01" db="EMBL/GenBank/DDBJ databases">
        <title>Sphingomonas sp. strain CSW-10.</title>
        <authorList>
            <person name="Chen W.-M."/>
        </authorList>
    </citation>
    <scope>NUCLEOTIDE SEQUENCE [LARGE SCALE GENOMIC DNA]</scope>
    <source>
        <strain evidence="6">CCP-1</strain>
    </source>
</reference>
<organism evidence="5 6">
    <name type="scientific">Paragemmobacter ruber</name>
    <dbReference type="NCBI Taxonomy" id="1985673"/>
    <lineage>
        <taxon>Bacteria</taxon>
        <taxon>Pseudomonadati</taxon>
        <taxon>Pseudomonadota</taxon>
        <taxon>Alphaproteobacteria</taxon>
        <taxon>Rhodobacterales</taxon>
        <taxon>Paracoccaceae</taxon>
        <taxon>Paragemmobacter</taxon>
    </lineage>
</organism>
<evidence type="ECO:0000313" key="5">
    <source>
        <dbReference type="EMBL" id="NBE09661.1"/>
    </source>
</evidence>
<dbReference type="RefSeq" id="WP_161768708.1">
    <property type="nucleotide sequence ID" value="NZ_JAAATW010000010.1"/>
</dbReference>
<dbReference type="Pfam" id="PF00293">
    <property type="entry name" value="NUDIX"/>
    <property type="match status" value="1"/>
</dbReference>
<dbReference type="EMBL" id="JAAATW010000010">
    <property type="protein sequence ID" value="NBE09661.1"/>
    <property type="molecule type" value="Genomic_DNA"/>
</dbReference>
<feature type="domain" description="Nudix hydrolase" evidence="4">
    <location>
        <begin position="5"/>
        <end position="137"/>
    </location>
</feature>
<dbReference type="InterPro" id="IPR020476">
    <property type="entry name" value="Nudix_hydrolase"/>
</dbReference>
<dbReference type="CDD" id="cd04682">
    <property type="entry name" value="NUDIX_Hydrolase"/>
    <property type="match status" value="1"/>
</dbReference>
<dbReference type="Proteomes" id="UP001517376">
    <property type="component" value="Unassembled WGS sequence"/>
</dbReference>
<evidence type="ECO:0000313" key="6">
    <source>
        <dbReference type="Proteomes" id="UP001517376"/>
    </source>
</evidence>
<protein>
    <submittedName>
        <fullName evidence="5">NUDIX domain-containing protein</fullName>
    </submittedName>
</protein>
<dbReference type="InterPro" id="IPR020084">
    <property type="entry name" value="NUDIX_hydrolase_CS"/>
</dbReference>
<dbReference type="PANTHER" id="PTHR43046">
    <property type="entry name" value="GDP-MANNOSE MANNOSYL HYDROLASE"/>
    <property type="match status" value="1"/>
</dbReference>
<dbReference type="PANTHER" id="PTHR43046:SF2">
    <property type="entry name" value="8-OXO-DGTP DIPHOSPHATASE-RELATED"/>
    <property type="match status" value="1"/>
</dbReference>
<dbReference type="SUPFAM" id="SSF55811">
    <property type="entry name" value="Nudix"/>
    <property type="match status" value="1"/>
</dbReference>
<dbReference type="PRINTS" id="PR00502">
    <property type="entry name" value="NUDIXFAMILY"/>
</dbReference>
<dbReference type="PROSITE" id="PS51462">
    <property type="entry name" value="NUDIX"/>
    <property type="match status" value="1"/>
</dbReference>
<keyword evidence="6" id="KW-1185">Reference proteome</keyword>
<evidence type="ECO:0000256" key="3">
    <source>
        <dbReference type="RuleBase" id="RU003476"/>
    </source>
</evidence>
<keyword evidence="2 3" id="KW-0378">Hydrolase</keyword>
<dbReference type="InterPro" id="IPR000086">
    <property type="entry name" value="NUDIX_hydrolase_dom"/>
</dbReference>
<comment type="cofactor">
    <cofactor evidence="1">
        <name>Mg(2+)</name>
        <dbReference type="ChEBI" id="CHEBI:18420"/>
    </cofactor>
</comment>
<gene>
    <name evidence="5" type="ORF">GU920_19145</name>
</gene>
<dbReference type="PROSITE" id="PS00893">
    <property type="entry name" value="NUDIX_BOX"/>
    <property type="match status" value="1"/>
</dbReference>
<accession>A0ABW9YAL4</accession>
<name>A0ABW9YAL4_9RHOB</name>
<evidence type="ECO:0000256" key="1">
    <source>
        <dbReference type="ARBA" id="ARBA00001946"/>
    </source>
</evidence>
<evidence type="ECO:0000259" key="4">
    <source>
        <dbReference type="PROSITE" id="PS51462"/>
    </source>
</evidence>